<reference evidence="1 2" key="1">
    <citation type="journal article" date="2014" name="Antonie Van Leeuwenhoek">
        <title>Hyphomonas beringensis sp. nov. and Hyphomonas chukchiensis sp. nov., isolated from surface seawater of the Bering Sea and Chukchi Sea.</title>
        <authorList>
            <person name="Li C."/>
            <person name="Lai Q."/>
            <person name="Li G."/>
            <person name="Dong C."/>
            <person name="Wang J."/>
            <person name="Liao Y."/>
            <person name="Shao Z."/>
        </authorList>
    </citation>
    <scope>NUCLEOTIDE SEQUENCE [LARGE SCALE GENOMIC DNA]</scope>
    <source>
        <strain evidence="1 2">25B14_1</strain>
    </source>
</reference>
<dbReference type="EMBL" id="AWFF01000066">
    <property type="protein sequence ID" value="KCZ52373.1"/>
    <property type="molecule type" value="Genomic_DNA"/>
</dbReference>
<organism evidence="1 2">
    <name type="scientific">Hyphomonas beringensis</name>
    <dbReference type="NCBI Taxonomy" id="1280946"/>
    <lineage>
        <taxon>Bacteria</taxon>
        <taxon>Pseudomonadati</taxon>
        <taxon>Pseudomonadota</taxon>
        <taxon>Alphaproteobacteria</taxon>
        <taxon>Hyphomonadales</taxon>
        <taxon>Hyphomonadaceae</taxon>
        <taxon>Hyphomonas</taxon>
    </lineage>
</organism>
<comment type="caution">
    <text evidence="1">The sequence shown here is derived from an EMBL/GenBank/DDBJ whole genome shotgun (WGS) entry which is preliminary data.</text>
</comment>
<sequence>MVCCEIALLRLVMRISLTQNLVRLIESSVWLVCTSHLYAAARLLSRIPASKIDNIEIDAEIGGRAVLALLMQPRAISADVALAVF</sequence>
<accession>A0A062U3P7</accession>
<evidence type="ECO:0000313" key="2">
    <source>
        <dbReference type="Proteomes" id="UP000027037"/>
    </source>
</evidence>
<evidence type="ECO:0000313" key="1">
    <source>
        <dbReference type="EMBL" id="KCZ52373.1"/>
    </source>
</evidence>
<protein>
    <submittedName>
        <fullName evidence="1">Uncharacterized protein</fullName>
    </submittedName>
</protein>
<gene>
    <name evidence="1" type="ORF">HY29_18020</name>
</gene>
<proteinExistence type="predicted"/>
<dbReference type="Proteomes" id="UP000027037">
    <property type="component" value="Unassembled WGS sequence"/>
</dbReference>
<keyword evidence="2" id="KW-1185">Reference proteome</keyword>
<name>A0A062U3P7_9PROT</name>
<dbReference type="AlphaFoldDB" id="A0A062U3P7"/>
<dbReference type="PATRIC" id="fig|1280946.3.peg.3026"/>